<dbReference type="Proteomes" id="UP001589792">
    <property type="component" value="Unassembled WGS sequence"/>
</dbReference>
<comment type="similarity">
    <text evidence="1 4">Belongs to the glycosyl hydrolase 28 family.</text>
</comment>
<evidence type="ECO:0000313" key="9">
    <source>
        <dbReference type="Proteomes" id="UP001589792"/>
    </source>
</evidence>
<gene>
    <name evidence="8" type="ORF">ACFFJ3_15905</name>
</gene>
<proteinExistence type="inferred from homology"/>
<sequence>MFYSLPKPSLTLGAVVVLSGLLMGCDNASNSDNVSNNSNSSNSNNSPNNNNGSDNNNTPDNNNTSGGGDNNVVDRSKAPQKVQVPTLAFDEGSVVLVWEKPEQYSDIKDYNVYVNGQLIGSANANHDLHSPAKPYIDNFYQHIDSEDWHTKIGLHNFTVTGLTPATEYSFTVRAVYADGKESVDSETVKQQTTAKPYLIDVKDFGAKGDGATLDTAAIQSAIDACTLERYSQGCKVQLTEGIYKSGALFLHSNMTFEVAENAVLLGSADAADYPLEKGYTLYPYTSPAPLPKRPPSLLNVLEAKDQGSTHAGTFENIRIVGKGTIDGNGWTRGISAGGVDEIADEVGNKLPQYRASKEDKVHNDGILAKSQVAVAVDEGMSLTEAYKNRRSSLMTLRGIRNLYVDGLTILNPAFHGVMVLESENVVMNALSHTTFDANNADGIEFGNSQNVMVFNNFFDTGDDCVNFAAGFGAGVQEFSQKAQSGAWIFNNYFRNGHGAVVAGSHTGAWIEKIRAEDNVMYLTFVGLRMKSRPYYGGGARDVLFRDNAMVAINEQPFVFTIKYAADVNDTVPASEPAQFRDVTVKNVTIDGTSKKNSILVDGMTVAEMESAYGFAFERDAFHRGLHFENVKFKNTKATDISFLRDSQFNQVVFENVPAAWKFMQAQAIILKDSANDDVVNVSGDEVITLEAATE</sequence>
<dbReference type="GO" id="GO:0016787">
    <property type="term" value="F:hydrolase activity"/>
    <property type="evidence" value="ECO:0007669"/>
    <property type="project" value="UniProtKB-KW"/>
</dbReference>
<dbReference type="InterPro" id="IPR000743">
    <property type="entry name" value="Glyco_hydro_28"/>
</dbReference>
<dbReference type="SMART" id="SM00710">
    <property type="entry name" value="PbH1"/>
    <property type="match status" value="6"/>
</dbReference>
<dbReference type="InterPro" id="IPR011050">
    <property type="entry name" value="Pectin_lyase_fold/virulence"/>
</dbReference>
<keyword evidence="2 4" id="KW-0378">Hydrolase</keyword>
<dbReference type="EMBL" id="JBHLXG010000017">
    <property type="protein sequence ID" value="MFC0227961.1"/>
    <property type="molecule type" value="Genomic_DNA"/>
</dbReference>
<dbReference type="PANTHER" id="PTHR31339:SF9">
    <property type="entry name" value="PLASMIN AND FIBRONECTIN-BINDING PROTEIN A"/>
    <property type="match status" value="1"/>
</dbReference>
<evidence type="ECO:0000256" key="3">
    <source>
        <dbReference type="ARBA" id="ARBA00023295"/>
    </source>
</evidence>
<dbReference type="RefSeq" id="WP_380677075.1">
    <property type="nucleotide sequence ID" value="NZ_CP173186.1"/>
</dbReference>
<dbReference type="Pfam" id="PF12708">
    <property type="entry name" value="Pect-lyase_RHGA_epim"/>
    <property type="match status" value="1"/>
</dbReference>
<dbReference type="Pfam" id="PF00041">
    <property type="entry name" value="fn3"/>
    <property type="match status" value="1"/>
</dbReference>
<keyword evidence="6" id="KW-0732">Signal</keyword>
<dbReference type="InterPro" id="IPR036116">
    <property type="entry name" value="FN3_sf"/>
</dbReference>
<evidence type="ECO:0000256" key="6">
    <source>
        <dbReference type="SAM" id="SignalP"/>
    </source>
</evidence>
<dbReference type="CDD" id="cd00063">
    <property type="entry name" value="FN3"/>
    <property type="match status" value="1"/>
</dbReference>
<feature type="chain" id="PRO_5045730013" evidence="6">
    <location>
        <begin position="29"/>
        <end position="694"/>
    </location>
</feature>
<feature type="region of interest" description="Disordered" evidence="5">
    <location>
        <begin position="32"/>
        <end position="74"/>
    </location>
</feature>
<evidence type="ECO:0000256" key="1">
    <source>
        <dbReference type="ARBA" id="ARBA00008834"/>
    </source>
</evidence>
<evidence type="ECO:0000313" key="8">
    <source>
        <dbReference type="EMBL" id="MFC0227961.1"/>
    </source>
</evidence>
<dbReference type="Gene3D" id="2.60.40.10">
    <property type="entry name" value="Immunoglobulins"/>
    <property type="match status" value="1"/>
</dbReference>
<evidence type="ECO:0000259" key="7">
    <source>
        <dbReference type="PROSITE" id="PS50853"/>
    </source>
</evidence>
<protein>
    <submittedName>
        <fullName evidence="8">Glycosyl hydrolase family 28 protein</fullName>
    </submittedName>
</protein>
<dbReference type="SUPFAM" id="SSF51126">
    <property type="entry name" value="Pectin lyase-like"/>
    <property type="match status" value="1"/>
</dbReference>
<evidence type="ECO:0000256" key="4">
    <source>
        <dbReference type="RuleBase" id="RU361169"/>
    </source>
</evidence>
<evidence type="ECO:0000256" key="5">
    <source>
        <dbReference type="SAM" id="MobiDB-lite"/>
    </source>
</evidence>
<dbReference type="PANTHER" id="PTHR31339">
    <property type="entry name" value="PECTIN LYASE-RELATED"/>
    <property type="match status" value="1"/>
</dbReference>
<feature type="domain" description="Fibronectin type-III" evidence="7">
    <location>
        <begin position="78"/>
        <end position="196"/>
    </location>
</feature>
<dbReference type="SUPFAM" id="SSF49265">
    <property type="entry name" value="Fibronectin type III"/>
    <property type="match status" value="1"/>
</dbReference>
<accession>A0ABV6EG36</accession>
<organism evidence="8 9">
    <name type="scientific">Serratia aquatilis</name>
    <dbReference type="NCBI Taxonomy" id="1737515"/>
    <lineage>
        <taxon>Bacteria</taxon>
        <taxon>Pseudomonadati</taxon>
        <taxon>Pseudomonadota</taxon>
        <taxon>Gammaproteobacteria</taxon>
        <taxon>Enterobacterales</taxon>
        <taxon>Yersiniaceae</taxon>
        <taxon>Serratia</taxon>
    </lineage>
</organism>
<feature type="compositionally biased region" description="Low complexity" evidence="5">
    <location>
        <begin position="32"/>
        <end position="64"/>
    </location>
</feature>
<dbReference type="InterPro" id="IPR024535">
    <property type="entry name" value="RHGA/B-epi-like_pectate_lyase"/>
</dbReference>
<dbReference type="PROSITE" id="PS51257">
    <property type="entry name" value="PROKAR_LIPOPROTEIN"/>
    <property type="match status" value="1"/>
</dbReference>
<feature type="signal peptide" evidence="6">
    <location>
        <begin position="1"/>
        <end position="28"/>
    </location>
</feature>
<dbReference type="InterPro" id="IPR051801">
    <property type="entry name" value="GH28_Enzymes"/>
</dbReference>
<name>A0ABV6EG36_9GAMM</name>
<dbReference type="InterPro" id="IPR013783">
    <property type="entry name" value="Ig-like_fold"/>
</dbReference>
<dbReference type="SMART" id="SM00060">
    <property type="entry name" value="FN3"/>
    <property type="match status" value="1"/>
</dbReference>
<keyword evidence="3 4" id="KW-0326">Glycosidase</keyword>
<dbReference type="Pfam" id="PF00295">
    <property type="entry name" value="Glyco_hydro_28"/>
    <property type="match status" value="1"/>
</dbReference>
<dbReference type="InterPro" id="IPR012334">
    <property type="entry name" value="Pectin_lyas_fold"/>
</dbReference>
<keyword evidence="9" id="KW-1185">Reference proteome</keyword>
<comment type="caution">
    <text evidence="8">The sequence shown here is derived from an EMBL/GenBank/DDBJ whole genome shotgun (WGS) entry which is preliminary data.</text>
</comment>
<dbReference type="InterPro" id="IPR006626">
    <property type="entry name" value="PbH1"/>
</dbReference>
<dbReference type="InterPro" id="IPR003961">
    <property type="entry name" value="FN3_dom"/>
</dbReference>
<dbReference type="Gene3D" id="2.160.20.10">
    <property type="entry name" value="Single-stranded right-handed beta-helix, Pectin lyase-like"/>
    <property type="match status" value="1"/>
</dbReference>
<evidence type="ECO:0000256" key="2">
    <source>
        <dbReference type="ARBA" id="ARBA00022801"/>
    </source>
</evidence>
<dbReference type="PROSITE" id="PS50853">
    <property type="entry name" value="FN3"/>
    <property type="match status" value="1"/>
</dbReference>
<reference evidence="8 9" key="1">
    <citation type="submission" date="2024-09" db="EMBL/GenBank/DDBJ databases">
        <authorList>
            <person name="Sun Q."/>
            <person name="Mori K."/>
        </authorList>
    </citation>
    <scope>NUCLEOTIDE SEQUENCE [LARGE SCALE GENOMIC DNA]</scope>
    <source>
        <strain evidence="8 9">CCM 8626</strain>
    </source>
</reference>